<dbReference type="AlphaFoldDB" id="A0ABD2PH01"/>
<accession>A0ABD2PH01</accession>
<organism evidence="1 2">
    <name type="scientific">Cryptolaemus montrouzieri</name>
    <dbReference type="NCBI Taxonomy" id="559131"/>
    <lineage>
        <taxon>Eukaryota</taxon>
        <taxon>Metazoa</taxon>
        <taxon>Ecdysozoa</taxon>
        <taxon>Arthropoda</taxon>
        <taxon>Hexapoda</taxon>
        <taxon>Insecta</taxon>
        <taxon>Pterygota</taxon>
        <taxon>Neoptera</taxon>
        <taxon>Endopterygota</taxon>
        <taxon>Coleoptera</taxon>
        <taxon>Polyphaga</taxon>
        <taxon>Cucujiformia</taxon>
        <taxon>Coccinelloidea</taxon>
        <taxon>Coccinellidae</taxon>
        <taxon>Scymninae</taxon>
        <taxon>Scymnini</taxon>
        <taxon>Cryptolaemus</taxon>
    </lineage>
</organism>
<comment type="caution">
    <text evidence="1">The sequence shown here is derived from an EMBL/GenBank/DDBJ whole genome shotgun (WGS) entry which is preliminary data.</text>
</comment>
<keyword evidence="2" id="KW-1185">Reference proteome</keyword>
<name>A0ABD2PH01_9CUCU</name>
<evidence type="ECO:0000313" key="2">
    <source>
        <dbReference type="Proteomes" id="UP001516400"/>
    </source>
</evidence>
<gene>
    <name evidence="1" type="ORF">HHI36_023471</name>
</gene>
<dbReference type="Proteomes" id="UP001516400">
    <property type="component" value="Unassembled WGS sequence"/>
</dbReference>
<reference evidence="1 2" key="1">
    <citation type="journal article" date="2021" name="BMC Biol.">
        <title>Horizontally acquired antibacterial genes associated with adaptive radiation of ladybird beetles.</title>
        <authorList>
            <person name="Li H.S."/>
            <person name="Tang X.F."/>
            <person name="Huang Y.H."/>
            <person name="Xu Z.Y."/>
            <person name="Chen M.L."/>
            <person name="Du X.Y."/>
            <person name="Qiu B.Y."/>
            <person name="Chen P.T."/>
            <person name="Zhang W."/>
            <person name="Slipinski A."/>
            <person name="Escalona H.E."/>
            <person name="Waterhouse R.M."/>
            <person name="Zwick A."/>
            <person name="Pang H."/>
        </authorList>
    </citation>
    <scope>NUCLEOTIDE SEQUENCE [LARGE SCALE GENOMIC DNA]</scope>
    <source>
        <strain evidence="1">SYSU2018</strain>
    </source>
</reference>
<dbReference type="EMBL" id="JABFTP020000186">
    <property type="protein sequence ID" value="KAL3290103.1"/>
    <property type="molecule type" value="Genomic_DNA"/>
</dbReference>
<sequence length="318" mass="36272">MAKFEANLVELSQEVSQCTPQQATEILESQNEPMKAIEQLHSMHVEDTVAVCDNTQAIIVEATEDEYFTPDAELPKSNVKKVSDIKEIRLESMKAKMKSDKIQQEYAGISVAVKRTQDFLIEVDDIKEDSVSNEETKPCMQTQNEEHEIVSTENGIERVQSQISYVEEQTNLSVIPRGDMSLVSRNEEIIAESTMELSELLSVTKESDTSILSCSSTASMRTLYREDETVFINDEPQVEFSRTDLRKKRTYQSFVCFDSSKVLRSSPSGRRMRFHHEKKISVGQFMKTERGPDPGIYMNCMMLLMIGIFYDVNQIVNL</sequence>
<evidence type="ECO:0000313" key="1">
    <source>
        <dbReference type="EMBL" id="KAL3290103.1"/>
    </source>
</evidence>
<proteinExistence type="predicted"/>
<protein>
    <submittedName>
        <fullName evidence="1">Uncharacterized protein</fullName>
    </submittedName>
</protein>